<name>A0A831LQ26_9BACT</name>
<reference evidence="10" key="1">
    <citation type="journal article" date="2020" name="mSystems">
        <title>Genome- and Community-Level Interaction Insights into Carbon Utilization and Element Cycling Functions of Hydrothermarchaeota in Hydrothermal Sediment.</title>
        <authorList>
            <person name="Zhou Z."/>
            <person name="Liu Y."/>
            <person name="Xu W."/>
            <person name="Pan J."/>
            <person name="Luo Z.H."/>
            <person name="Li M."/>
        </authorList>
    </citation>
    <scope>NUCLEOTIDE SEQUENCE [LARGE SCALE GENOMIC DNA]</scope>
    <source>
        <strain evidence="10">SpSt-1217</strain>
    </source>
</reference>
<keyword evidence="3" id="KW-0808">Transferase</keyword>
<dbReference type="InterPro" id="IPR046820">
    <property type="entry name" value="MmeI_TRD"/>
</dbReference>
<dbReference type="PANTHER" id="PTHR33841">
    <property type="entry name" value="DNA METHYLTRANSFERASE YEEA-RELATED"/>
    <property type="match status" value="1"/>
</dbReference>
<gene>
    <name evidence="10" type="ORF">ENN90_07440</name>
</gene>
<evidence type="ECO:0000259" key="9">
    <source>
        <dbReference type="Pfam" id="PF20473"/>
    </source>
</evidence>
<dbReference type="Pfam" id="PF20465">
    <property type="entry name" value="MmeI_hel"/>
    <property type="match status" value="1"/>
</dbReference>
<evidence type="ECO:0000256" key="1">
    <source>
        <dbReference type="ARBA" id="ARBA00011900"/>
    </source>
</evidence>
<dbReference type="InterPro" id="IPR046816">
    <property type="entry name" value="MmeI_Mtase"/>
</dbReference>
<sequence length="912" mass="105490">MNPTQIEENLQQLVKSYSKQKFIYDFLLAYGLPKATISRLKNGNLNLSKVDGEVSLKRKIIYKPTDSENLLPVLESLAETRKHDQRFVLVTDFNDIIAIDTKTQEKLDVHFTELPRHFDFFLPLAGIEKTKHRDENEADVKAAEKMAKLFDTIKKDNPDNSPEFIHSLNVFLSRLLFCFFAEDTGIFKKNQFTNALASHSIMSGGDLKYWFNDFFNVLNTPKNKRRESISAYLNDFPYVNGGLFWQQFKAPRFSRRSRQAIIDGGNLGWADINPDIFGSMFQAVIGADQRGNLGQHYTSVPNIMKVIRPLFLDELYETFEKYKHEPRKLQELLFRLSHIKIFDPACGSGNFLIIAYKELRILEMKIIRRLLELQKIANSFRGKEEQLELIPKSQLSFAASYNVELFSHISLNQFYGIEIDDFAHEVTTLALWLAEHQMNLEFYKEFGHTNPTLPLTESGNIVQGNACRLNWEEVCPKNEGDEIYVLGNPPYLGYSLQSTIQKEDMRIAFDSKILYKNLDYISCWFWLSSKYIKGYNIKSSFVSTNSIVQGEQVAGLWSPILKNQVEIGFAFQAFKWTNNAKKAAGVTCVIIGLQNNLNNEKFIYTTTIKKKVSNITPYLIEGKTRFIKPRTYPLAKLPKLLRGSGPVDGGFLIFSIREKDKIISDYPESKKYFKKLVGASELINKIDRWCLWISDKELNAALSFPPIHDAIEKVKQFRLKSKKKATRNAANFPHRFGEDRHIETNFVLIPSHSSENRKYIPIGFINKGAITTNSAQAIYDAEPWIFAVITSTMHMVWIKNICGSLETRIRYSAKLGYNTFPFPLISDQRQKEIIQCAFRILEERAKHSEKTLAQLYDPDKMPEGLREAHRLNDLAIERCYRSKPFESDEERLEYLFKLYERMIAEEKENLKK</sequence>
<evidence type="ECO:0000259" key="6">
    <source>
        <dbReference type="Pfam" id="PF20465"/>
    </source>
</evidence>
<dbReference type="Pfam" id="PF20473">
    <property type="entry name" value="MmeI_Mtase"/>
    <property type="match status" value="1"/>
</dbReference>
<protein>
    <recommendedName>
        <fullName evidence="1">site-specific DNA-methyltransferase (adenine-specific)</fullName>
        <ecNumber evidence="1">2.1.1.72</ecNumber>
    </recommendedName>
</protein>
<comment type="caution">
    <text evidence="10">The sequence shown here is derived from an EMBL/GenBank/DDBJ whole genome shotgun (WGS) entry which is preliminary data.</text>
</comment>
<dbReference type="Pfam" id="PF20467">
    <property type="entry name" value="MmeI_C"/>
    <property type="match status" value="1"/>
</dbReference>
<dbReference type="GO" id="GO:0009007">
    <property type="term" value="F:site-specific DNA-methyltransferase (adenine-specific) activity"/>
    <property type="evidence" value="ECO:0007669"/>
    <property type="project" value="UniProtKB-EC"/>
</dbReference>
<evidence type="ECO:0000256" key="4">
    <source>
        <dbReference type="ARBA" id="ARBA00047942"/>
    </source>
</evidence>
<evidence type="ECO:0000256" key="3">
    <source>
        <dbReference type="ARBA" id="ARBA00022679"/>
    </source>
</evidence>
<feature type="domain" description="MmeI-like C-terminal" evidence="8">
    <location>
        <begin position="826"/>
        <end position="903"/>
    </location>
</feature>
<keyword evidence="2 10" id="KW-0489">Methyltransferase</keyword>
<evidence type="ECO:0000256" key="2">
    <source>
        <dbReference type="ARBA" id="ARBA00022603"/>
    </source>
</evidence>
<comment type="catalytic activity">
    <reaction evidence="4">
        <text>a 2'-deoxyadenosine in DNA + S-adenosyl-L-methionine = an N(6)-methyl-2'-deoxyadenosine in DNA + S-adenosyl-L-homocysteine + H(+)</text>
        <dbReference type="Rhea" id="RHEA:15197"/>
        <dbReference type="Rhea" id="RHEA-COMP:12418"/>
        <dbReference type="Rhea" id="RHEA-COMP:12419"/>
        <dbReference type="ChEBI" id="CHEBI:15378"/>
        <dbReference type="ChEBI" id="CHEBI:57856"/>
        <dbReference type="ChEBI" id="CHEBI:59789"/>
        <dbReference type="ChEBI" id="CHEBI:90615"/>
        <dbReference type="ChEBI" id="CHEBI:90616"/>
        <dbReference type="EC" id="2.1.1.72"/>
    </reaction>
</comment>
<evidence type="ECO:0000259" key="7">
    <source>
        <dbReference type="Pfam" id="PF20466"/>
    </source>
</evidence>
<proteinExistence type="predicted"/>
<dbReference type="Proteomes" id="UP000886047">
    <property type="component" value="Unassembled WGS sequence"/>
</dbReference>
<dbReference type="Gene3D" id="3.40.50.150">
    <property type="entry name" value="Vaccinia Virus protein VP39"/>
    <property type="match status" value="1"/>
</dbReference>
<dbReference type="InterPro" id="IPR050953">
    <property type="entry name" value="N4_N6_ade-DNA_methylase"/>
</dbReference>
<dbReference type="AlphaFoldDB" id="A0A831LQ26"/>
<dbReference type="Pfam" id="PF20466">
    <property type="entry name" value="MmeI_TRD"/>
    <property type="match status" value="1"/>
</dbReference>
<dbReference type="GO" id="GO:0032259">
    <property type="term" value="P:methylation"/>
    <property type="evidence" value="ECO:0007669"/>
    <property type="project" value="UniProtKB-KW"/>
</dbReference>
<organism evidence="10">
    <name type="scientific">Mariniphaga anaerophila</name>
    <dbReference type="NCBI Taxonomy" id="1484053"/>
    <lineage>
        <taxon>Bacteria</taxon>
        <taxon>Pseudomonadati</taxon>
        <taxon>Bacteroidota</taxon>
        <taxon>Bacteroidia</taxon>
        <taxon>Marinilabiliales</taxon>
        <taxon>Prolixibacteraceae</taxon>
        <taxon>Mariniphaga</taxon>
    </lineage>
</organism>
<feature type="domain" description="MmeI-like helicase spacer" evidence="6">
    <location>
        <begin position="166"/>
        <end position="244"/>
    </location>
</feature>
<evidence type="ECO:0000313" key="10">
    <source>
        <dbReference type="EMBL" id="HDR51438.1"/>
    </source>
</evidence>
<evidence type="ECO:0000259" key="8">
    <source>
        <dbReference type="Pfam" id="PF20467"/>
    </source>
</evidence>
<feature type="domain" description="MmeI-like target recognition" evidence="7">
    <location>
        <begin position="622"/>
        <end position="824"/>
    </location>
</feature>
<dbReference type="EMBL" id="DSDK01000406">
    <property type="protein sequence ID" value="HDR51438.1"/>
    <property type="molecule type" value="Genomic_DNA"/>
</dbReference>
<dbReference type="SUPFAM" id="SSF53335">
    <property type="entry name" value="S-adenosyl-L-methionine-dependent methyltransferases"/>
    <property type="match status" value="1"/>
</dbReference>
<evidence type="ECO:0000259" key="5">
    <source>
        <dbReference type="Pfam" id="PF20464"/>
    </source>
</evidence>
<feature type="domain" description="MmeI-like DNA-methyltransferase" evidence="9">
    <location>
        <begin position="320"/>
        <end position="604"/>
    </location>
</feature>
<feature type="domain" description="MmeI-like N-terminal" evidence="5">
    <location>
        <begin position="1"/>
        <end position="156"/>
    </location>
</feature>
<dbReference type="InterPro" id="IPR029063">
    <property type="entry name" value="SAM-dependent_MTases_sf"/>
</dbReference>
<dbReference type="EC" id="2.1.1.72" evidence="1"/>
<dbReference type="InterPro" id="IPR046817">
    <property type="entry name" value="MmeI_N"/>
</dbReference>
<accession>A0A831LQ26</accession>
<dbReference type="Pfam" id="PF20464">
    <property type="entry name" value="MmeI_N"/>
    <property type="match status" value="1"/>
</dbReference>
<dbReference type="PANTHER" id="PTHR33841:SF1">
    <property type="entry name" value="DNA METHYLTRANSFERASE A"/>
    <property type="match status" value="1"/>
</dbReference>
<dbReference type="InterPro" id="IPR046818">
    <property type="entry name" value="MmeI_C"/>
</dbReference>
<dbReference type="InterPro" id="IPR046819">
    <property type="entry name" value="MmeI_hel"/>
</dbReference>